<dbReference type="Gene3D" id="1.20.1170.10">
    <property type="match status" value="1"/>
</dbReference>
<dbReference type="OrthoDB" id="5598057at2759"/>
<feature type="compositionally biased region" description="Polar residues" evidence="2">
    <location>
        <begin position="33"/>
        <end position="42"/>
    </location>
</feature>
<sequence length="487" mass="54541">MNKFRSLVGSNKSSSPSSTTSRSSQDLDASKTLPDQMNTLSVSPAPKQGSPLKQNNPFDDKDQDKYGTPLSHQSSVYSNPDSDNTTPSSFQVSQSSTTNSKGHVLTATAGTGTESDLFVMRLQAWKHIIKNFSAYCTALGENASNQAKAYNKLESTLIVNQTDSQYFLSAFDNGIINLVGSITKSNRTMASRCSDLVVFMNNDIIPKLQALRKEIKTEVKTYTSRMTPIISRINKYQKEVDEEVQKLSKSVDLIYKQQSKTDPWIHDMAIRKALKKRCIADDTFYAEVQEQRKHLGSFDSSLAERFSKIVSLFIENLINNRLPNDIFTQELVTTLQTFPTNTEWESFEEKYASALNSPMGRLEHNVPEDYEYPFKGSSSTNIIKEGNIEREKGLIKSFTSAYIVITESGFLHSFSKKEDVVDADSDISLYISKATIEEGQKSTFTIKIPSGYPGKGTHNFRCKDAVALQEWLSVIRSKVETIVVPEK</sequence>
<dbReference type="EMBL" id="MBFT01000073">
    <property type="protein sequence ID" value="PVU98586.1"/>
    <property type="molecule type" value="Genomic_DNA"/>
</dbReference>
<feature type="region of interest" description="Disordered" evidence="2">
    <location>
        <begin position="1"/>
        <end position="106"/>
    </location>
</feature>
<dbReference type="PANTHER" id="PTHR31941">
    <property type="entry name" value="CYTOSKELETAL SIGNALING PROTEIN SLM1"/>
    <property type="match status" value="1"/>
</dbReference>
<accession>A0A2T9Z209</accession>
<dbReference type="InterPro" id="IPR046868">
    <property type="entry name" value="BAR_4"/>
</dbReference>
<dbReference type="AlphaFoldDB" id="A0A2T9Z209"/>
<organism evidence="4 5">
    <name type="scientific">Furculomyces boomerangus</name>
    <dbReference type="NCBI Taxonomy" id="61424"/>
    <lineage>
        <taxon>Eukaryota</taxon>
        <taxon>Fungi</taxon>
        <taxon>Fungi incertae sedis</taxon>
        <taxon>Zoopagomycota</taxon>
        <taxon>Kickxellomycotina</taxon>
        <taxon>Harpellomycetes</taxon>
        <taxon>Harpellales</taxon>
        <taxon>Harpellaceae</taxon>
        <taxon>Furculomyces</taxon>
    </lineage>
</organism>
<name>A0A2T9Z209_9FUNG</name>
<dbReference type="SMART" id="SM00233">
    <property type="entry name" value="PH"/>
    <property type="match status" value="1"/>
</dbReference>
<dbReference type="SUPFAM" id="SSF50729">
    <property type="entry name" value="PH domain-like"/>
    <property type="match status" value="1"/>
</dbReference>
<dbReference type="PROSITE" id="PS50003">
    <property type="entry name" value="PH_DOMAIN"/>
    <property type="match status" value="1"/>
</dbReference>
<reference evidence="4 5" key="1">
    <citation type="journal article" date="2018" name="MBio">
        <title>Comparative Genomics Reveals the Core Gene Toolbox for the Fungus-Insect Symbiosis.</title>
        <authorList>
            <person name="Wang Y."/>
            <person name="Stata M."/>
            <person name="Wang W."/>
            <person name="Stajich J.E."/>
            <person name="White M.M."/>
            <person name="Moncalvo J.M."/>
        </authorList>
    </citation>
    <scope>NUCLEOTIDE SEQUENCE [LARGE SCALE GENOMIC DNA]</scope>
    <source>
        <strain evidence="4 5">AUS-77-4</strain>
    </source>
</reference>
<evidence type="ECO:0000259" key="3">
    <source>
        <dbReference type="PROSITE" id="PS50003"/>
    </source>
</evidence>
<dbReference type="InterPro" id="IPR046869">
    <property type="entry name" value="SLM1/RGC1-like_PH"/>
</dbReference>
<evidence type="ECO:0000256" key="1">
    <source>
        <dbReference type="ARBA" id="ARBA00022553"/>
    </source>
</evidence>
<feature type="compositionally biased region" description="Polar residues" evidence="2">
    <location>
        <begin position="70"/>
        <end position="101"/>
    </location>
</feature>
<comment type="caution">
    <text evidence="4">The sequence shown here is derived from an EMBL/GenBank/DDBJ whole genome shotgun (WGS) entry which is preliminary data.</text>
</comment>
<dbReference type="Pfam" id="PF20399">
    <property type="entry name" value="PH_20"/>
    <property type="match status" value="1"/>
</dbReference>
<proteinExistence type="predicted"/>
<dbReference type="InterPro" id="IPR011993">
    <property type="entry name" value="PH-like_dom_sf"/>
</dbReference>
<keyword evidence="5" id="KW-1185">Reference proteome</keyword>
<dbReference type="Gene3D" id="2.30.29.30">
    <property type="entry name" value="Pleckstrin-homology domain (PH domain)/Phosphotyrosine-binding domain (PTB)"/>
    <property type="match status" value="1"/>
</dbReference>
<evidence type="ECO:0000313" key="4">
    <source>
        <dbReference type="EMBL" id="PVU98586.1"/>
    </source>
</evidence>
<dbReference type="STRING" id="61424.A0A2T9Z209"/>
<evidence type="ECO:0000256" key="2">
    <source>
        <dbReference type="SAM" id="MobiDB-lite"/>
    </source>
</evidence>
<keyword evidence="1" id="KW-0597">Phosphoprotein</keyword>
<dbReference type="Pfam" id="PF20400">
    <property type="entry name" value="BAR_4"/>
    <property type="match status" value="1"/>
</dbReference>
<feature type="compositionally biased region" description="Low complexity" evidence="2">
    <location>
        <begin position="1"/>
        <end position="24"/>
    </location>
</feature>
<dbReference type="InterPro" id="IPR001849">
    <property type="entry name" value="PH_domain"/>
</dbReference>
<dbReference type="PANTHER" id="PTHR31941:SF1">
    <property type="entry name" value="CYTOSKELETAL SIGNALING PROTEIN SLM1"/>
    <property type="match status" value="1"/>
</dbReference>
<evidence type="ECO:0000313" key="5">
    <source>
        <dbReference type="Proteomes" id="UP000245699"/>
    </source>
</evidence>
<dbReference type="Proteomes" id="UP000245699">
    <property type="component" value="Unassembled WGS sequence"/>
</dbReference>
<feature type="domain" description="PH" evidence="3">
    <location>
        <begin position="381"/>
        <end position="480"/>
    </location>
</feature>
<protein>
    <recommendedName>
        <fullName evidence="3">PH domain-containing protein</fullName>
    </recommendedName>
</protein>
<gene>
    <name evidence="4" type="ORF">BB559_001441</name>
</gene>